<protein>
    <submittedName>
        <fullName evidence="2">Uncharacterized protein</fullName>
    </submittedName>
</protein>
<name>A0AC34G8W7_9BILA</name>
<organism evidence="1 2">
    <name type="scientific">Panagrolaimus sp. ES5</name>
    <dbReference type="NCBI Taxonomy" id="591445"/>
    <lineage>
        <taxon>Eukaryota</taxon>
        <taxon>Metazoa</taxon>
        <taxon>Ecdysozoa</taxon>
        <taxon>Nematoda</taxon>
        <taxon>Chromadorea</taxon>
        <taxon>Rhabditida</taxon>
        <taxon>Tylenchina</taxon>
        <taxon>Panagrolaimomorpha</taxon>
        <taxon>Panagrolaimoidea</taxon>
        <taxon>Panagrolaimidae</taxon>
        <taxon>Panagrolaimus</taxon>
    </lineage>
</organism>
<sequence length="314" mass="33545">STLSDTTQQFSHKPVSQDPTSSLTSPVPIVVDKQTQSHPVNDTTVSGIVHSGSFPWEYVGGIAGGLLLLALIIGAFLVGYCCLWKKRPGAKNEIPGETTFGINEGGEKVQGRIAKAVEPKSIVGESVAGTTAATTTASSIAAPDVADFHLPPTLLVVLPGFGPTVLPSGYKEAAEKIMHKVIGQVQFRNEVRQVDVFSGKEFAEVAALDAALLEECQEVFAAFVRARFEYLHKAITKQLQQPPPSTAAPATATVKPQKSAATKPVTTAGTTKTTIQKTMAPSKSKMKNDEEEKRRYFKSRETQTITTTRPTAPL</sequence>
<evidence type="ECO:0000313" key="2">
    <source>
        <dbReference type="WBParaSite" id="ES5_v2.g26172.t1"/>
    </source>
</evidence>
<reference evidence="2" key="1">
    <citation type="submission" date="2022-11" db="UniProtKB">
        <authorList>
            <consortium name="WormBaseParasite"/>
        </authorList>
    </citation>
    <scope>IDENTIFICATION</scope>
</reference>
<dbReference type="Proteomes" id="UP000887579">
    <property type="component" value="Unplaced"/>
</dbReference>
<dbReference type="WBParaSite" id="ES5_v2.g26172.t1">
    <property type="protein sequence ID" value="ES5_v2.g26172.t1"/>
    <property type="gene ID" value="ES5_v2.g26172"/>
</dbReference>
<accession>A0AC34G8W7</accession>
<proteinExistence type="predicted"/>
<evidence type="ECO:0000313" key="1">
    <source>
        <dbReference type="Proteomes" id="UP000887579"/>
    </source>
</evidence>